<evidence type="ECO:0008006" key="4">
    <source>
        <dbReference type="Google" id="ProtNLM"/>
    </source>
</evidence>
<evidence type="ECO:0000313" key="3">
    <source>
        <dbReference type="Proteomes" id="UP000193925"/>
    </source>
</evidence>
<gene>
    <name evidence="1" type="ORF">AFERRI_100031</name>
    <name evidence="2" type="ORF">AFERRI_40147</name>
</gene>
<organism evidence="1">
    <name type="scientific">Acidithiobacillus ferrivorans</name>
    <dbReference type="NCBI Taxonomy" id="160808"/>
    <lineage>
        <taxon>Bacteria</taxon>
        <taxon>Pseudomonadati</taxon>
        <taxon>Pseudomonadota</taxon>
        <taxon>Acidithiobacillia</taxon>
        <taxon>Acidithiobacillales</taxon>
        <taxon>Acidithiobacillaceae</taxon>
        <taxon>Acidithiobacillus</taxon>
    </lineage>
</organism>
<reference evidence="1" key="2">
    <citation type="submission" date="2014-07" db="EMBL/GenBank/DDBJ databases">
        <title>Initial genome analysis of the psychrotolerant acidophile Acidithiobacillus ferrivorans CF27: insights into iron and sulfur oxidation pathways and into biofilm formation.</title>
        <authorList>
            <person name="Talla E."/>
            <person name="Hedrich S."/>
            <person name="Mangenot S."/>
            <person name="Ji B."/>
            <person name="Johnson D.B."/>
            <person name="Barbe V."/>
            <person name="Bonnefoy V."/>
        </authorList>
    </citation>
    <scope>NUCLEOTIDE SEQUENCE [LARGE SCALE GENOMIC DNA]</scope>
    <source>
        <strain evidence="1">CF27</strain>
    </source>
</reference>
<proteinExistence type="predicted"/>
<dbReference type="SUPFAM" id="SSF53300">
    <property type="entry name" value="vWA-like"/>
    <property type="match status" value="1"/>
</dbReference>
<dbReference type="RefSeq" id="WP_231550992.1">
    <property type="nucleotide sequence ID" value="NZ_CCCS020000002.1"/>
</dbReference>
<evidence type="ECO:0000313" key="1">
    <source>
        <dbReference type="EMBL" id="CDQ08596.1"/>
    </source>
</evidence>
<protein>
    <recommendedName>
        <fullName evidence="4">VWFA domain-containing protein</fullName>
    </recommendedName>
</protein>
<accession>A0A060UJP4</accession>
<name>A0A060UJP4_9PROT</name>
<keyword evidence="3" id="KW-1185">Reference proteome</keyword>
<sequence>MKALRILAAALGRSIGGVSVTVDPSAETAYTDGRRVVLPLLPDVGGEDLEDLLLGLTAHEAFHIRFTFGGKTAEPPAGVRVTPFIKRLQNGLEDPRIEALGMKQYRGIPRYLHKLIDYGIRSEWFSDAPKCREHPGNLVLFGLLYQFRAHFLGQHALDIAAKNWGEAAIKQFGGELWAQIVSIGEAAVHASSVDAPDGPWIAAQKISDLLGDAAKNYPNKKQGKAAKKAMEAQEGELRHTDVSDMAGGSLAAEGKNGSWQMESTTTRQQVAGIPDDVKLEAGRFYRKIAGPLESKLWATSQEETYPARTGTCGVVTTALHRVGTSGSVFARRIEGDSRSIAVKLLIDKSGSMDYSDSGPESRNFLATAGALALTRTFAGLGIEYSVSWFNGKFTQGRPFSSAPLKGSEGWSYSCSGGTCMEGGMTHAGLELQSHQADRKLLIVLTDGSVQEESVAAIDDALMRQGIEVRYVLIGKLDGFGFAKGRVGSSDDVGKSMILKKAVTVRPEQESPHLVTTVIG</sequence>
<dbReference type="EMBL" id="CCCS020000002">
    <property type="protein sequence ID" value="CDQ08596.1"/>
    <property type="molecule type" value="Genomic_DNA"/>
</dbReference>
<dbReference type="Proteomes" id="UP000193925">
    <property type="component" value="Chromosome AFERRI"/>
</dbReference>
<evidence type="ECO:0000313" key="2">
    <source>
        <dbReference type="EMBL" id="SMH66798.1"/>
    </source>
</evidence>
<dbReference type="InterPro" id="IPR036465">
    <property type="entry name" value="vWFA_dom_sf"/>
</dbReference>
<reference evidence="2 3" key="3">
    <citation type="submission" date="2017-03" db="EMBL/GenBank/DDBJ databases">
        <authorList>
            <person name="Regsiter A."/>
            <person name="William W."/>
        </authorList>
    </citation>
    <scope>NUCLEOTIDE SEQUENCE [LARGE SCALE GENOMIC DNA]</scope>
    <source>
        <strain evidence="2">PRJEB5721</strain>
    </source>
</reference>
<dbReference type="Gene3D" id="3.40.50.410">
    <property type="entry name" value="von Willebrand factor, type A domain"/>
    <property type="match status" value="1"/>
</dbReference>
<dbReference type="AlphaFoldDB" id="A0A060UJP4"/>
<dbReference type="EMBL" id="LT841305">
    <property type="protein sequence ID" value="SMH66798.1"/>
    <property type="molecule type" value="Genomic_DNA"/>
</dbReference>
<reference evidence="1" key="1">
    <citation type="submission" date="2014-03" db="EMBL/GenBank/DDBJ databases">
        <authorList>
            <person name="Genoscope - CEA"/>
        </authorList>
    </citation>
    <scope>NUCLEOTIDE SEQUENCE [LARGE SCALE GENOMIC DNA]</scope>
    <source>
        <strain evidence="1">CF27</strain>
    </source>
</reference>